<dbReference type="InterPro" id="IPR044208">
    <property type="entry name" value="FKBP19-like"/>
</dbReference>
<keyword evidence="1" id="KW-0697">Rotamase</keyword>
<sequence>MVKNCVFAFLLLVLAAASAFHVATMSSSPIISRRECLSLVVGGSAFLSAAPGFSVEGGDPYGKEGRKEMESVSTQTPSPSSANAPFPDVPFTELPSGVKYKEFRAGAGAEVAPGSRVSIQITGRLLNLNGVKFYSTKDNIVDELAGPEPLIFTAGKGQLIPGLEEGILGMKKGGVRRIVVPAKLGYAAGPTLQPQPTKQLDKNALDSVLKNPRRDASLLFDVQVERLK</sequence>
<comment type="catalytic activity">
    <reaction evidence="1">
        <text>[protein]-peptidylproline (omega=180) = [protein]-peptidylproline (omega=0)</text>
        <dbReference type="Rhea" id="RHEA:16237"/>
        <dbReference type="Rhea" id="RHEA-COMP:10747"/>
        <dbReference type="Rhea" id="RHEA-COMP:10748"/>
        <dbReference type="ChEBI" id="CHEBI:83833"/>
        <dbReference type="ChEBI" id="CHEBI:83834"/>
        <dbReference type="EC" id="5.2.1.8"/>
    </reaction>
</comment>
<feature type="compositionally biased region" description="Basic and acidic residues" evidence="2">
    <location>
        <begin position="61"/>
        <end position="70"/>
    </location>
</feature>
<dbReference type="SUPFAM" id="SSF54534">
    <property type="entry name" value="FKBP-like"/>
    <property type="match status" value="1"/>
</dbReference>
<dbReference type="Pfam" id="PF00254">
    <property type="entry name" value="FKBP_C"/>
    <property type="match status" value="1"/>
</dbReference>
<feature type="compositionally biased region" description="Polar residues" evidence="2">
    <location>
        <begin position="71"/>
        <end position="83"/>
    </location>
</feature>
<dbReference type="PANTHER" id="PTHR47717">
    <property type="entry name" value="PEPTIDYL-PROLYL CIS-TRANS ISOMERASE FKBP19, CHLOROPLASTIC"/>
    <property type="match status" value="1"/>
</dbReference>
<dbReference type="PANTHER" id="PTHR47717:SF1">
    <property type="entry name" value="PEPTIDYL-PROLYL CIS-TRANS ISOMERASE FKBP19, CHLOROPLASTIC"/>
    <property type="match status" value="1"/>
</dbReference>
<dbReference type="PROSITE" id="PS50059">
    <property type="entry name" value="FKBP_PPIASE"/>
    <property type="match status" value="1"/>
</dbReference>
<evidence type="ECO:0000259" key="4">
    <source>
        <dbReference type="PROSITE" id="PS50059"/>
    </source>
</evidence>
<feature type="region of interest" description="Disordered" evidence="2">
    <location>
        <begin position="58"/>
        <end position="86"/>
    </location>
</feature>
<feature type="signal peptide" evidence="3">
    <location>
        <begin position="1"/>
        <end position="19"/>
    </location>
</feature>
<feature type="chain" id="PRO_5030160803" description="peptidylprolyl isomerase" evidence="3">
    <location>
        <begin position="20"/>
        <end position="228"/>
    </location>
</feature>
<dbReference type="Gene3D" id="3.10.50.40">
    <property type="match status" value="1"/>
</dbReference>
<dbReference type="InterPro" id="IPR001179">
    <property type="entry name" value="PPIase_FKBP_dom"/>
</dbReference>
<accession>A0A6V1RBT7</accession>
<dbReference type="AlphaFoldDB" id="A0A6V1RBT7"/>
<reference evidence="5" key="1">
    <citation type="submission" date="2021-01" db="EMBL/GenBank/DDBJ databases">
        <authorList>
            <person name="Corre E."/>
            <person name="Pelletier E."/>
            <person name="Niang G."/>
            <person name="Scheremetjew M."/>
            <person name="Finn R."/>
            <person name="Kale V."/>
            <person name="Holt S."/>
            <person name="Cochrane G."/>
            <person name="Meng A."/>
            <person name="Brown T."/>
            <person name="Cohen L."/>
        </authorList>
    </citation>
    <scope>NUCLEOTIDE SEQUENCE</scope>
    <source>
        <strain evidence="5">CCMP3107</strain>
    </source>
</reference>
<feature type="domain" description="PPIase FKBP-type" evidence="4">
    <location>
        <begin position="114"/>
        <end position="228"/>
    </location>
</feature>
<name>A0A6V1RBT7_HETAK</name>
<keyword evidence="1" id="KW-0413">Isomerase</keyword>
<keyword evidence="3" id="KW-0732">Signal</keyword>
<organism evidence="5">
    <name type="scientific">Heterosigma akashiwo</name>
    <name type="common">Chromophytic alga</name>
    <name type="synonym">Heterosigma carterae</name>
    <dbReference type="NCBI Taxonomy" id="2829"/>
    <lineage>
        <taxon>Eukaryota</taxon>
        <taxon>Sar</taxon>
        <taxon>Stramenopiles</taxon>
        <taxon>Ochrophyta</taxon>
        <taxon>Raphidophyceae</taxon>
        <taxon>Chattonellales</taxon>
        <taxon>Chattonellaceae</taxon>
        <taxon>Heterosigma</taxon>
    </lineage>
</organism>
<dbReference type="EMBL" id="HBIU01028295">
    <property type="protein sequence ID" value="CAE0634337.1"/>
    <property type="molecule type" value="Transcribed_RNA"/>
</dbReference>
<evidence type="ECO:0000256" key="1">
    <source>
        <dbReference type="PROSITE-ProRule" id="PRU00277"/>
    </source>
</evidence>
<dbReference type="GO" id="GO:0003755">
    <property type="term" value="F:peptidyl-prolyl cis-trans isomerase activity"/>
    <property type="evidence" value="ECO:0007669"/>
    <property type="project" value="UniProtKB-KW"/>
</dbReference>
<evidence type="ECO:0000256" key="3">
    <source>
        <dbReference type="SAM" id="SignalP"/>
    </source>
</evidence>
<gene>
    <name evidence="5" type="ORF">HAKA00212_LOCUS13053</name>
</gene>
<proteinExistence type="predicted"/>
<evidence type="ECO:0000313" key="5">
    <source>
        <dbReference type="EMBL" id="CAE0634337.1"/>
    </source>
</evidence>
<protein>
    <recommendedName>
        <fullName evidence="1">peptidylprolyl isomerase</fullName>
        <ecNumber evidence="1">5.2.1.8</ecNumber>
    </recommendedName>
</protein>
<dbReference type="InterPro" id="IPR046357">
    <property type="entry name" value="PPIase_dom_sf"/>
</dbReference>
<evidence type="ECO:0000256" key="2">
    <source>
        <dbReference type="SAM" id="MobiDB-lite"/>
    </source>
</evidence>
<dbReference type="EC" id="5.2.1.8" evidence="1"/>